<dbReference type="OrthoDB" id="10261782at2759"/>
<dbReference type="InterPro" id="IPR011268">
    <property type="entry name" value="Purine_phosphorylase"/>
</dbReference>
<dbReference type="GeneID" id="36517280"/>
<dbReference type="Gene3D" id="3.40.50.1580">
    <property type="entry name" value="Nucleoside phosphorylase domain"/>
    <property type="match status" value="1"/>
</dbReference>
<sequence>MSDLYIKATAAASFICDQTPLRPETAIICGTGLANLVDSLNPGAIRLQYHEIPHFKLPTVQGHAGEIIIGTIGPEQTPVICVNGRLHTYEGHDIKDTVFSVRVFALMGVRNLIVTNASGYLNPKFETGDLMIISDHLNLPGLGGLHPLKGPNEDGFGVRFPPMGDAYSHELRHKLWQVSREISLQRKLREGVYVYVSGPSFETPAECRMLRAMGGDAVGMSTVPEVVTAVHSGMQVLGVSVLTNIASTVPPAPMEHVHSSQLDFHGHEDVLEEGRRASEDLELLITNLVPHI</sequence>
<dbReference type="NCBIfam" id="TIGR01697">
    <property type="entry name" value="PNPH-PUNA-XAPA"/>
    <property type="match status" value="1"/>
</dbReference>
<dbReference type="InterPro" id="IPR000845">
    <property type="entry name" value="Nucleoside_phosphorylase_d"/>
</dbReference>
<evidence type="ECO:0000313" key="8">
    <source>
        <dbReference type="Proteomes" id="UP000238350"/>
    </source>
</evidence>
<dbReference type="InterPro" id="IPR035994">
    <property type="entry name" value="Nucleoside_phosphorylase_sf"/>
</dbReference>
<evidence type="ECO:0000313" key="7">
    <source>
        <dbReference type="EMBL" id="PRT55912.1"/>
    </source>
</evidence>
<dbReference type="NCBIfam" id="NF006054">
    <property type="entry name" value="PRK08202.1"/>
    <property type="match status" value="1"/>
</dbReference>
<keyword evidence="8" id="KW-1185">Reference proteome</keyword>
<keyword evidence="4 5" id="KW-0808">Transferase</keyword>
<dbReference type="CDD" id="cd09009">
    <property type="entry name" value="PNP-EcPNPII_like"/>
    <property type="match status" value="1"/>
</dbReference>
<dbReference type="GO" id="GO:0005737">
    <property type="term" value="C:cytoplasm"/>
    <property type="evidence" value="ECO:0007669"/>
    <property type="project" value="TreeGrafter"/>
</dbReference>
<dbReference type="RefSeq" id="XP_024665857.1">
    <property type="nucleotide sequence ID" value="XM_024810089.1"/>
</dbReference>
<evidence type="ECO:0000256" key="1">
    <source>
        <dbReference type="ARBA" id="ARBA00005058"/>
    </source>
</evidence>
<dbReference type="PANTHER" id="PTHR11904:SF9">
    <property type="entry name" value="PURINE NUCLEOSIDE PHOSPHORYLASE-RELATED"/>
    <property type="match status" value="1"/>
</dbReference>
<dbReference type="Pfam" id="PF01048">
    <property type="entry name" value="PNP_UDP_1"/>
    <property type="match status" value="1"/>
</dbReference>
<comment type="function">
    <text evidence="5">The purine nucleoside phosphorylases catalyze the phosphorolytic breakdown of the N-glycosidic bond in the beta-(deoxy)ribonucleoside molecules, with the formation of the corresponding free purine bases and pentose-1-phosphate.</text>
</comment>
<organism evidence="7 8">
    <name type="scientific">Wickerhamiella sorbophila</name>
    <dbReference type="NCBI Taxonomy" id="45607"/>
    <lineage>
        <taxon>Eukaryota</taxon>
        <taxon>Fungi</taxon>
        <taxon>Dikarya</taxon>
        <taxon>Ascomycota</taxon>
        <taxon>Saccharomycotina</taxon>
        <taxon>Dipodascomycetes</taxon>
        <taxon>Dipodascales</taxon>
        <taxon>Trichomonascaceae</taxon>
        <taxon>Wickerhamiella</taxon>
    </lineage>
</organism>
<comment type="pathway">
    <text evidence="1 5">Purine metabolism; purine nucleoside salvage.</text>
</comment>
<dbReference type="AlphaFoldDB" id="A0A2T0FLQ6"/>
<dbReference type="PIRSF" id="PIRSF000477">
    <property type="entry name" value="PurNPase"/>
    <property type="match status" value="1"/>
</dbReference>
<dbReference type="EMBL" id="NDIQ01000022">
    <property type="protein sequence ID" value="PRT55912.1"/>
    <property type="molecule type" value="Genomic_DNA"/>
</dbReference>
<gene>
    <name evidence="7" type="ORF">B9G98_03532</name>
</gene>
<dbReference type="UniPathway" id="UPA00606"/>
<evidence type="ECO:0000256" key="3">
    <source>
        <dbReference type="ARBA" id="ARBA00022676"/>
    </source>
</evidence>
<comment type="caution">
    <text evidence="7">The sequence shown here is derived from an EMBL/GenBank/DDBJ whole genome shotgun (WGS) entry which is preliminary data.</text>
</comment>
<dbReference type="GO" id="GO:0009116">
    <property type="term" value="P:nucleoside metabolic process"/>
    <property type="evidence" value="ECO:0007669"/>
    <property type="project" value="InterPro"/>
</dbReference>
<evidence type="ECO:0000256" key="5">
    <source>
        <dbReference type="PIRNR" id="PIRNR000477"/>
    </source>
</evidence>
<name>A0A2T0FLQ6_9ASCO</name>
<evidence type="ECO:0000259" key="6">
    <source>
        <dbReference type="Pfam" id="PF01048"/>
    </source>
</evidence>
<keyword evidence="3 5" id="KW-0328">Glycosyltransferase</keyword>
<dbReference type="PANTHER" id="PTHR11904">
    <property type="entry name" value="METHYLTHIOADENOSINE/PURINE NUCLEOSIDE PHOSPHORYLASE"/>
    <property type="match status" value="1"/>
</dbReference>
<evidence type="ECO:0000256" key="2">
    <source>
        <dbReference type="ARBA" id="ARBA00006751"/>
    </source>
</evidence>
<dbReference type="STRING" id="45607.A0A2T0FLQ6"/>
<protein>
    <recommendedName>
        <fullName evidence="5">Purine nucleoside phosphorylase</fullName>
        <ecNumber evidence="5">2.4.2.1</ecNumber>
    </recommendedName>
    <alternativeName>
        <fullName evidence="5">Inosine-guanosine phosphorylase</fullName>
    </alternativeName>
</protein>
<proteinExistence type="inferred from homology"/>
<evidence type="ECO:0000256" key="4">
    <source>
        <dbReference type="ARBA" id="ARBA00022679"/>
    </source>
</evidence>
<dbReference type="GO" id="GO:0004731">
    <property type="term" value="F:purine-nucleoside phosphorylase activity"/>
    <property type="evidence" value="ECO:0007669"/>
    <property type="project" value="UniProtKB-EC"/>
</dbReference>
<accession>A0A2T0FLQ6</accession>
<comment type="similarity">
    <text evidence="2 5">Belongs to the PNP/MTAP phosphorylase family.</text>
</comment>
<feature type="domain" description="Nucleoside phosphorylase" evidence="6">
    <location>
        <begin position="26"/>
        <end position="288"/>
    </location>
</feature>
<dbReference type="SUPFAM" id="SSF53167">
    <property type="entry name" value="Purine and uridine phosphorylases"/>
    <property type="match status" value="1"/>
</dbReference>
<reference evidence="7 8" key="1">
    <citation type="submission" date="2017-04" db="EMBL/GenBank/DDBJ databases">
        <title>Genome sequencing of [Candida] sorbophila.</title>
        <authorList>
            <person name="Ahn J.O."/>
        </authorList>
    </citation>
    <scope>NUCLEOTIDE SEQUENCE [LARGE SCALE GENOMIC DNA]</scope>
    <source>
        <strain evidence="7 8">DS02</strain>
    </source>
</reference>
<dbReference type="Proteomes" id="UP000238350">
    <property type="component" value="Unassembled WGS sequence"/>
</dbReference>
<dbReference type="EC" id="2.4.2.1" evidence="5"/>